<feature type="compositionally biased region" description="Low complexity" evidence="1">
    <location>
        <begin position="491"/>
        <end position="502"/>
    </location>
</feature>
<protein>
    <submittedName>
        <fullName evidence="2">Uncharacterized protein</fullName>
    </submittedName>
</protein>
<feature type="compositionally biased region" description="Pro residues" evidence="1">
    <location>
        <begin position="253"/>
        <end position="263"/>
    </location>
</feature>
<feature type="region of interest" description="Disordered" evidence="1">
    <location>
        <begin position="470"/>
        <end position="502"/>
    </location>
</feature>
<feature type="region of interest" description="Disordered" evidence="1">
    <location>
        <begin position="387"/>
        <end position="455"/>
    </location>
</feature>
<accession>A0A0D2LC33</accession>
<organism evidence="2 3">
    <name type="scientific">Hypholoma sublateritium (strain FD-334 SS-4)</name>
    <dbReference type="NCBI Taxonomy" id="945553"/>
    <lineage>
        <taxon>Eukaryota</taxon>
        <taxon>Fungi</taxon>
        <taxon>Dikarya</taxon>
        <taxon>Basidiomycota</taxon>
        <taxon>Agaricomycotina</taxon>
        <taxon>Agaricomycetes</taxon>
        <taxon>Agaricomycetidae</taxon>
        <taxon>Agaricales</taxon>
        <taxon>Agaricineae</taxon>
        <taxon>Strophariaceae</taxon>
        <taxon>Hypholoma</taxon>
    </lineage>
</organism>
<proteinExistence type="predicted"/>
<feature type="region of interest" description="Disordered" evidence="1">
    <location>
        <begin position="76"/>
        <end position="110"/>
    </location>
</feature>
<dbReference type="Proteomes" id="UP000054270">
    <property type="component" value="Unassembled WGS sequence"/>
</dbReference>
<reference evidence="3" key="1">
    <citation type="submission" date="2014-04" db="EMBL/GenBank/DDBJ databases">
        <title>Evolutionary Origins and Diversification of the Mycorrhizal Mutualists.</title>
        <authorList>
            <consortium name="DOE Joint Genome Institute"/>
            <consortium name="Mycorrhizal Genomics Consortium"/>
            <person name="Kohler A."/>
            <person name="Kuo A."/>
            <person name="Nagy L.G."/>
            <person name="Floudas D."/>
            <person name="Copeland A."/>
            <person name="Barry K.W."/>
            <person name="Cichocki N."/>
            <person name="Veneault-Fourrey C."/>
            <person name="LaButti K."/>
            <person name="Lindquist E.A."/>
            <person name="Lipzen A."/>
            <person name="Lundell T."/>
            <person name="Morin E."/>
            <person name="Murat C."/>
            <person name="Riley R."/>
            <person name="Ohm R."/>
            <person name="Sun H."/>
            <person name="Tunlid A."/>
            <person name="Henrissat B."/>
            <person name="Grigoriev I.V."/>
            <person name="Hibbett D.S."/>
            <person name="Martin F."/>
        </authorList>
    </citation>
    <scope>NUCLEOTIDE SEQUENCE [LARGE SCALE GENOMIC DNA]</scope>
    <source>
        <strain evidence="3">FD-334 SS-4</strain>
    </source>
</reference>
<feature type="compositionally biased region" description="Basic residues" evidence="1">
    <location>
        <begin position="475"/>
        <end position="490"/>
    </location>
</feature>
<dbReference type="AlphaFoldDB" id="A0A0D2LC33"/>
<evidence type="ECO:0000313" key="2">
    <source>
        <dbReference type="EMBL" id="KJA24782.1"/>
    </source>
</evidence>
<gene>
    <name evidence="2" type="ORF">HYPSUDRAFT_214355</name>
</gene>
<feature type="compositionally biased region" description="Basic residues" evidence="1">
    <location>
        <begin position="272"/>
        <end position="289"/>
    </location>
</feature>
<name>A0A0D2LC33_HYPSF</name>
<dbReference type="EMBL" id="KN817535">
    <property type="protein sequence ID" value="KJA24782.1"/>
    <property type="molecule type" value="Genomic_DNA"/>
</dbReference>
<feature type="compositionally biased region" description="Basic residues" evidence="1">
    <location>
        <begin position="445"/>
        <end position="455"/>
    </location>
</feature>
<keyword evidence="3" id="KW-1185">Reference proteome</keyword>
<evidence type="ECO:0000256" key="1">
    <source>
        <dbReference type="SAM" id="MobiDB-lite"/>
    </source>
</evidence>
<feature type="region of interest" description="Disordered" evidence="1">
    <location>
        <begin position="248"/>
        <end position="302"/>
    </location>
</feature>
<sequence>MLRAAQRLHINGHGLSSLARRRAPIHGHSPTPLGVGAALPTAVDAHVYGYYTVLYTPTAERAIPERHMHMRNHGLHERGTPLRHSPSDEERRQGEQTHRTSERAGGRDISGHHFQIQITHKRHAAYAHPRNGAPRVSSTPVPSIARRAPASKQLPHVVPYSSAPARPDCIRAATHSHARTHDAIFAPAAAPEPRRAQCYYCAALRGKTPRTRTRRSPPRLTHTHTGSLVIRRAATYVASACLPPGAIHGRSAPPAPPSPPSPCAPLNARAARAVRRRVGGCLPRRRRQPVRQLSAAHTSTSAGREQLWKSRYRHAPSLTRALCGIYRNMNVLRGKRGPHLDETRPVLACALAHRCIDTPRPSPHARLEFTQYSLPLEFRRYGDHIPGKRVGAATPAHHHARRTQALPSRTSETQRTRIHSTARPLRPISKPSKPSPPSPSTPRIHAARTRRPARTRAARLHVRYIPARGLLNQHAAHRHGRLPHAARRPGTRPAAPQQQRSP</sequence>
<evidence type="ECO:0000313" key="3">
    <source>
        <dbReference type="Proteomes" id="UP000054270"/>
    </source>
</evidence>